<keyword evidence="1" id="KW-1133">Transmembrane helix</keyword>
<feature type="transmembrane region" description="Helical" evidence="1">
    <location>
        <begin position="169"/>
        <end position="187"/>
    </location>
</feature>
<sequence length="235" mass="26630">MMELTVVNASMVTNQTNSTSILQSLGNVSNITCKKNSTCIFLCYSEPVVLSGFILTSIGLLIGLVIIFIKKLHSTSIMNSIFMAITLIIMIIGVGLLNSRTQWYEIVISVTVDTTLVSLAILLGVKLQVRKRKLAIILFSMWCVFGVLGIILLIIGVALNEHYVLDTCWISWCCAMLIVIVYTAYYLCRSSEEEQSRVIYIIFLWSYEYVALIIVSQFSLNSFIDCYWPKQWMRQ</sequence>
<organism evidence="2 3">
    <name type="scientific">Schistosoma margrebowiei</name>
    <dbReference type="NCBI Taxonomy" id="48269"/>
    <lineage>
        <taxon>Eukaryota</taxon>
        <taxon>Metazoa</taxon>
        <taxon>Spiralia</taxon>
        <taxon>Lophotrochozoa</taxon>
        <taxon>Platyhelminthes</taxon>
        <taxon>Trematoda</taxon>
        <taxon>Digenea</taxon>
        <taxon>Strigeidida</taxon>
        <taxon>Schistosomatoidea</taxon>
        <taxon>Schistosomatidae</taxon>
        <taxon>Schistosoma</taxon>
    </lineage>
</organism>
<feature type="transmembrane region" description="Helical" evidence="1">
    <location>
        <begin position="135"/>
        <end position="157"/>
    </location>
</feature>
<accession>A0AA85APJ0</accession>
<dbReference type="WBParaSite" id="SMRG1_93260.2">
    <property type="protein sequence ID" value="SMRG1_93260.2"/>
    <property type="gene ID" value="SMRG1_93260"/>
</dbReference>
<evidence type="ECO:0000256" key="1">
    <source>
        <dbReference type="SAM" id="Phobius"/>
    </source>
</evidence>
<evidence type="ECO:0000313" key="2">
    <source>
        <dbReference type="Proteomes" id="UP000050790"/>
    </source>
</evidence>
<protein>
    <submittedName>
        <fullName evidence="3">Uncharacterized protein</fullName>
    </submittedName>
</protein>
<feature type="transmembrane region" description="Helical" evidence="1">
    <location>
        <begin position="81"/>
        <end position="97"/>
    </location>
</feature>
<name>A0AA85APJ0_9TREM</name>
<evidence type="ECO:0000313" key="3">
    <source>
        <dbReference type="WBParaSite" id="SMRG1_93260.2"/>
    </source>
</evidence>
<keyword evidence="1" id="KW-0812">Transmembrane</keyword>
<keyword evidence="1" id="KW-0472">Membrane</keyword>
<feature type="transmembrane region" description="Helical" evidence="1">
    <location>
        <begin position="48"/>
        <end position="69"/>
    </location>
</feature>
<dbReference type="AlphaFoldDB" id="A0AA85APJ0"/>
<feature type="transmembrane region" description="Helical" evidence="1">
    <location>
        <begin position="103"/>
        <end position="123"/>
    </location>
</feature>
<dbReference type="Proteomes" id="UP000050790">
    <property type="component" value="Unassembled WGS sequence"/>
</dbReference>
<reference evidence="3" key="1">
    <citation type="submission" date="2023-11" db="UniProtKB">
        <authorList>
            <consortium name="WormBaseParasite"/>
        </authorList>
    </citation>
    <scope>IDENTIFICATION</scope>
</reference>
<proteinExistence type="predicted"/>
<feature type="transmembrane region" description="Helical" evidence="1">
    <location>
        <begin position="199"/>
        <end position="220"/>
    </location>
</feature>